<evidence type="ECO:0000313" key="4">
    <source>
        <dbReference type="Proteomes" id="UP000004947"/>
    </source>
</evidence>
<sequence length="220" mass="24774">MYMNKLILIFLCSFTLSTISAEKIQTIVACVGDSITWGMTIKNRSENSYPKQLGLLLGESYHIRNYGSNGATCIRSTPENTRYIKRPVYDASLKASADIVVIMLGANDSKPFHWDKTAYLADYSKLIKDYRKVNSKAKIYLCLPVSSFTQLLGPWDCNEGNLSMARILLKQLAKEQDCELIDTFSPLANEKYFSPDGVHPNKLGATQIAQTVYRHIKLND</sequence>
<dbReference type="PANTHER" id="PTHR30383">
    <property type="entry name" value="THIOESTERASE 1/PROTEASE 1/LYSOPHOSPHOLIPASE L1"/>
    <property type="match status" value="1"/>
</dbReference>
<proteinExistence type="predicted"/>
<dbReference type="STRING" id="313628.LNTAR_00485"/>
<comment type="caution">
    <text evidence="3">The sequence shown here is derived from an EMBL/GenBank/DDBJ whole genome shotgun (WGS) entry which is preliminary data.</text>
</comment>
<reference evidence="3 4" key="1">
    <citation type="journal article" date="2010" name="J. Bacteriol.">
        <title>Genome sequence of Lentisphaera araneosa HTCC2155T, the type species of the order Lentisphaerales in the phylum Lentisphaerae.</title>
        <authorList>
            <person name="Thrash J.C."/>
            <person name="Cho J.C."/>
            <person name="Vergin K.L."/>
            <person name="Morris R.M."/>
            <person name="Giovannoni S.J."/>
        </authorList>
    </citation>
    <scope>NUCLEOTIDE SEQUENCE [LARGE SCALE GENOMIC DNA]</scope>
    <source>
        <strain evidence="3 4">HTCC2155</strain>
    </source>
</reference>
<dbReference type="Pfam" id="PF13472">
    <property type="entry name" value="Lipase_GDSL_2"/>
    <property type="match status" value="1"/>
</dbReference>
<protein>
    <submittedName>
        <fullName evidence="3">Putative O-antigen related protein</fullName>
    </submittedName>
</protein>
<feature type="chain" id="PRO_5002694471" evidence="1">
    <location>
        <begin position="21"/>
        <end position="220"/>
    </location>
</feature>
<organism evidence="3 4">
    <name type="scientific">Lentisphaera araneosa HTCC2155</name>
    <dbReference type="NCBI Taxonomy" id="313628"/>
    <lineage>
        <taxon>Bacteria</taxon>
        <taxon>Pseudomonadati</taxon>
        <taxon>Lentisphaerota</taxon>
        <taxon>Lentisphaeria</taxon>
        <taxon>Lentisphaerales</taxon>
        <taxon>Lentisphaeraceae</taxon>
        <taxon>Lentisphaera</taxon>
    </lineage>
</organism>
<keyword evidence="1" id="KW-0732">Signal</keyword>
<gene>
    <name evidence="3" type="ORF">LNTAR_00485</name>
</gene>
<name>A6DKD4_9BACT</name>
<dbReference type="InterPro" id="IPR036514">
    <property type="entry name" value="SGNH_hydro_sf"/>
</dbReference>
<evidence type="ECO:0000313" key="3">
    <source>
        <dbReference type="EMBL" id="EDM27832.1"/>
    </source>
</evidence>
<dbReference type="InterPro" id="IPR051532">
    <property type="entry name" value="Ester_Hydrolysis_Enzymes"/>
</dbReference>
<feature type="domain" description="SGNH hydrolase-type esterase" evidence="2">
    <location>
        <begin position="30"/>
        <end position="205"/>
    </location>
</feature>
<dbReference type="InterPro" id="IPR013830">
    <property type="entry name" value="SGNH_hydro"/>
</dbReference>
<dbReference type="OrthoDB" id="9796689at2"/>
<dbReference type="Gene3D" id="3.40.50.1110">
    <property type="entry name" value="SGNH hydrolase"/>
    <property type="match status" value="1"/>
</dbReference>
<feature type="signal peptide" evidence="1">
    <location>
        <begin position="1"/>
        <end position="20"/>
    </location>
</feature>
<accession>A6DKD4</accession>
<dbReference type="eggNOG" id="COG2755">
    <property type="taxonomic scope" value="Bacteria"/>
</dbReference>
<dbReference type="GO" id="GO:0016788">
    <property type="term" value="F:hydrolase activity, acting on ester bonds"/>
    <property type="evidence" value="ECO:0007669"/>
    <property type="project" value="UniProtKB-ARBA"/>
</dbReference>
<dbReference type="AlphaFoldDB" id="A6DKD4"/>
<keyword evidence="4" id="KW-1185">Reference proteome</keyword>
<dbReference type="SUPFAM" id="SSF52266">
    <property type="entry name" value="SGNH hydrolase"/>
    <property type="match status" value="1"/>
</dbReference>
<evidence type="ECO:0000256" key="1">
    <source>
        <dbReference type="SAM" id="SignalP"/>
    </source>
</evidence>
<dbReference type="Proteomes" id="UP000004947">
    <property type="component" value="Unassembled WGS sequence"/>
</dbReference>
<evidence type="ECO:0000259" key="2">
    <source>
        <dbReference type="Pfam" id="PF13472"/>
    </source>
</evidence>
<dbReference type="EMBL" id="ABCK01000007">
    <property type="protein sequence ID" value="EDM27832.1"/>
    <property type="molecule type" value="Genomic_DNA"/>
</dbReference>